<dbReference type="Proteomes" id="UP000015441">
    <property type="component" value="Unassembled WGS sequence"/>
</dbReference>
<name>N1J678_BLUG1</name>
<evidence type="ECO:0000313" key="2">
    <source>
        <dbReference type="EMBL" id="CCU75535.1"/>
    </source>
</evidence>
<reference evidence="2 3" key="1">
    <citation type="journal article" date="2010" name="Science">
        <title>Genome expansion and gene loss in powdery mildew fungi reveal tradeoffs in extreme parasitism.</title>
        <authorList>
            <person name="Spanu P.D."/>
            <person name="Abbott J.C."/>
            <person name="Amselem J."/>
            <person name="Burgis T.A."/>
            <person name="Soanes D.M."/>
            <person name="Stueber K."/>
            <person name="Ver Loren van Themaat E."/>
            <person name="Brown J.K.M."/>
            <person name="Butcher S.A."/>
            <person name="Gurr S.J."/>
            <person name="Lebrun M.-H."/>
            <person name="Ridout C.J."/>
            <person name="Schulze-Lefert P."/>
            <person name="Talbot N.J."/>
            <person name="Ahmadinejad N."/>
            <person name="Ametz C."/>
            <person name="Barton G.R."/>
            <person name="Benjdia M."/>
            <person name="Bidzinski P."/>
            <person name="Bindschedler L.V."/>
            <person name="Both M."/>
            <person name="Brewer M.T."/>
            <person name="Cadle-Davidson L."/>
            <person name="Cadle-Davidson M.M."/>
            <person name="Collemare J."/>
            <person name="Cramer R."/>
            <person name="Frenkel O."/>
            <person name="Godfrey D."/>
            <person name="Harriman J."/>
            <person name="Hoede C."/>
            <person name="King B.C."/>
            <person name="Klages S."/>
            <person name="Kleemann J."/>
            <person name="Knoll D."/>
            <person name="Koti P.S."/>
            <person name="Kreplak J."/>
            <person name="Lopez-Ruiz F.J."/>
            <person name="Lu X."/>
            <person name="Maekawa T."/>
            <person name="Mahanil S."/>
            <person name="Micali C."/>
            <person name="Milgroom M.G."/>
            <person name="Montana G."/>
            <person name="Noir S."/>
            <person name="O'Connell R.J."/>
            <person name="Oberhaensli S."/>
            <person name="Parlange F."/>
            <person name="Pedersen C."/>
            <person name="Quesneville H."/>
            <person name="Reinhardt R."/>
            <person name="Rott M."/>
            <person name="Sacristan S."/>
            <person name="Schmidt S.M."/>
            <person name="Schoen M."/>
            <person name="Skamnioti P."/>
            <person name="Sommer H."/>
            <person name="Stephens A."/>
            <person name="Takahara H."/>
            <person name="Thordal-Christensen H."/>
            <person name="Vigouroux M."/>
            <person name="Wessling R."/>
            <person name="Wicker T."/>
            <person name="Panstruga R."/>
        </authorList>
    </citation>
    <scope>NUCLEOTIDE SEQUENCE [LARGE SCALE GENOMIC DNA]</scope>
    <source>
        <strain evidence="2">DH14</strain>
    </source>
</reference>
<proteinExistence type="predicted"/>
<sequence>MGLQRMRQLLVKAFFFIFQFSGTLTIDFGLFYLDTLLREFDTAPPHNKIAVSKPFQLSKVVTSLASITQADPNISGQYALSICISSHTSRGSGEYKALGHIVDPATGIETTQGDIAGPGTYARAYCSHNLSRNDLIKHVTTGLTSAYDKTHRGLGGADEAAEDCLGLLENLSQEAKESSRKYVSPAGYTRLSSSDSSNQSDLHSGPRKKKSRSLLEIPSHWLEKPPKILLSKIREMKVCSDLGLISLAYQKKIKTTGPYRHFAPGHSKADYEVEFDMHIDISNIVFPGQMMALFVHEAQFYAAAWYMGHLHLFIKDSSNSPWWPETFIGSEKMSGDKITLFISNHYKVLDPVMRIVHEFQCYESNLECCFINCFRRTKAFQQERNRLITEIGSLSLKKLPEMNQAITG</sequence>
<keyword evidence="3" id="KW-1185">Reference proteome</keyword>
<evidence type="ECO:0000256" key="1">
    <source>
        <dbReference type="SAM" id="MobiDB-lite"/>
    </source>
</evidence>
<dbReference type="EMBL" id="CAUH01001436">
    <property type="protein sequence ID" value="CCU75535.1"/>
    <property type="molecule type" value="Genomic_DNA"/>
</dbReference>
<accession>N1J678</accession>
<organism evidence="2 3">
    <name type="scientific">Blumeria graminis f. sp. hordei (strain DH14)</name>
    <name type="common">Barley powdery mildew</name>
    <name type="synonym">Oidium monilioides f. sp. hordei</name>
    <dbReference type="NCBI Taxonomy" id="546991"/>
    <lineage>
        <taxon>Eukaryota</taxon>
        <taxon>Fungi</taxon>
        <taxon>Dikarya</taxon>
        <taxon>Ascomycota</taxon>
        <taxon>Pezizomycotina</taxon>
        <taxon>Leotiomycetes</taxon>
        <taxon>Erysiphales</taxon>
        <taxon>Erysiphaceae</taxon>
        <taxon>Blumeria</taxon>
        <taxon>Blumeria hordei</taxon>
    </lineage>
</organism>
<feature type="region of interest" description="Disordered" evidence="1">
    <location>
        <begin position="176"/>
        <end position="211"/>
    </location>
</feature>
<feature type="compositionally biased region" description="Low complexity" evidence="1">
    <location>
        <begin position="191"/>
        <end position="203"/>
    </location>
</feature>
<comment type="caution">
    <text evidence="2">The sequence shown here is derived from an EMBL/GenBank/DDBJ whole genome shotgun (WGS) entry which is preliminary data.</text>
</comment>
<gene>
    <name evidence="2" type="ORF">BGHDH14_bgh04929</name>
</gene>
<dbReference type="InParanoid" id="N1J678"/>
<evidence type="ECO:0000313" key="3">
    <source>
        <dbReference type="Proteomes" id="UP000015441"/>
    </source>
</evidence>
<dbReference type="HOGENOM" id="CLU_056196_1_0_1"/>
<dbReference type="AlphaFoldDB" id="N1J678"/>
<dbReference type="OrthoDB" id="10347330at2759"/>
<protein>
    <submittedName>
        <fullName evidence="2">CSEP0222 putative effector protein</fullName>
    </submittedName>
</protein>